<keyword evidence="1" id="KW-0812">Transmembrane</keyword>
<accession>B3C9A1</accession>
<organism evidence="2 3">
    <name type="scientific">Bacteroides intestinalis DSM 17393</name>
    <dbReference type="NCBI Taxonomy" id="471870"/>
    <lineage>
        <taxon>Bacteria</taxon>
        <taxon>Pseudomonadati</taxon>
        <taxon>Bacteroidota</taxon>
        <taxon>Bacteroidia</taxon>
        <taxon>Bacteroidales</taxon>
        <taxon>Bacteroidaceae</taxon>
        <taxon>Bacteroides</taxon>
    </lineage>
</organism>
<protein>
    <submittedName>
        <fullName evidence="2">Uncharacterized protein</fullName>
    </submittedName>
</protein>
<evidence type="ECO:0000256" key="1">
    <source>
        <dbReference type="SAM" id="Phobius"/>
    </source>
</evidence>
<dbReference type="GeneID" id="56563657"/>
<sequence length="50" mass="5696">MKGIIDVLKSVWQKLMGNEFTRWLVYIGIVAFCFCIVYNAGKILGSWIAV</sequence>
<reference evidence="2 3" key="1">
    <citation type="submission" date="2008-04" db="EMBL/GenBank/DDBJ databases">
        <title>Draft genome sequence of Bacteroides intestinalis (DSM 17393).</title>
        <authorList>
            <person name="Sudarsanam P."/>
            <person name="Ley R."/>
            <person name="Guruge J."/>
            <person name="Turnbaugh P.J."/>
            <person name="Mahowald M."/>
            <person name="Liep D."/>
            <person name="Gordon J."/>
        </authorList>
    </citation>
    <scope>NUCLEOTIDE SEQUENCE [LARGE SCALE GENOMIC DNA]</scope>
    <source>
        <strain evidence="2 3">DSM 17393</strain>
    </source>
</reference>
<keyword evidence="1" id="KW-0472">Membrane</keyword>
<dbReference type="EMBL" id="ABJL02000007">
    <property type="protein sequence ID" value="EDV05980.1"/>
    <property type="molecule type" value="Genomic_DNA"/>
</dbReference>
<comment type="caution">
    <text evidence="2">The sequence shown here is derived from an EMBL/GenBank/DDBJ whole genome shotgun (WGS) entry which is preliminary data.</text>
</comment>
<feature type="transmembrane region" description="Helical" evidence="1">
    <location>
        <begin position="20"/>
        <end position="40"/>
    </location>
</feature>
<reference evidence="2 3" key="2">
    <citation type="submission" date="2008-04" db="EMBL/GenBank/DDBJ databases">
        <authorList>
            <person name="Fulton L."/>
            <person name="Clifton S."/>
            <person name="Fulton B."/>
            <person name="Xu J."/>
            <person name="Minx P."/>
            <person name="Pepin K.H."/>
            <person name="Johnson M."/>
            <person name="Thiruvilangam P."/>
            <person name="Bhonagiri V."/>
            <person name="Nash W.E."/>
            <person name="Mardis E.R."/>
            <person name="Wilson R.K."/>
        </authorList>
    </citation>
    <scope>NUCLEOTIDE SEQUENCE [LARGE SCALE GENOMIC DNA]</scope>
    <source>
        <strain evidence="2 3">DSM 17393</strain>
    </source>
</reference>
<gene>
    <name evidence="2" type="ORF">BACINT_01065</name>
</gene>
<proteinExistence type="predicted"/>
<evidence type="ECO:0000313" key="2">
    <source>
        <dbReference type="EMBL" id="EDV05980.1"/>
    </source>
</evidence>
<dbReference type="Proteomes" id="UP000004596">
    <property type="component" value="Unassembled WGS sequence"/>
</dbReference>
<evidence type="ECO:0000313" key="3">
    <source>
        <dbReference type="Proteomes" id="UP000004596"/>
    </source>
</evidence>
<keyword evidence="1" id="KW-1133">Transmembrane helix</keyword>
<dbReference type="RefSeq" id="WP_007661048.1">
    <property type="nucleotide sequence ID" value="NZ_ABJL02000007.1"/>
</dbReference>
<name>B3C9A1_9BACE</name>
<dbReference type="STRING" id="471870.BACINT_01065"/>
<dbReference type="OrthoDB" id="9858394at2"/>
<dbReference type="AlphaFoldDB" id="B3C9A1"/>